<comment type="caution">
    <text evidence="1">The sequence shown here is derived from an EMBL/GenBank/DDBJ whole genome shotgun (WGS) entry which is preliminary data.</text>
</comment>
<dbReference type="OrthoDB" id="1750899at2759"/>
<evidence type="ECO:0000313" key="2">
    <source>
        <dbReference type="Proteomes" id="UP000467841"/>
    </source>
</evidence>
<dbReference type="Proteomes" id="UP000467841">
    <property type="component" value="Unassembled WGS sequence"/>
</dbReference>
<sequence length="111" mass="12469">MFNAASELSSHVSSRDYSEKNYASSLFISLFPFSLLQTFSDGNSSFDELGSVVLFTTIQGAVRRNMVESLVVPTFKVGYTINTDAFDALYKKVDIYSLSRKWKELVDKAKT</sequence>
<proteinExistence type="predicted"/>
<evidence type="ECO:0000313" key="1">
    <source>
        <dbReference type="EMBL" id="CAA7037867.1"/>
    </source>
</evidence>
<protein>
    <submittedName>
        <fullName evidence="1">Uncharacterized protein</fullName>
    </submittedName>
</protein>
<name>A0A6D2JKQ8_9BRAS</name>
<keyword evidence="2" id="KW-1185">Reference proteome</keyword>
<reference evidence="1" key="1">
    <citation type="submission" date="2020-01" db="EMBL/GenBank/DDBJ databases">
        <authorList>
            <person name="Mishra B."/>
        </authorList>
    </citation>
    <scope>NUCLEOTIDE SEQUENCE [LARGE SCALE GENOMIC DNA]</scope>
</reference>
<organism evidence="1 2">
    <name type="scientific">Microthlaspi erraticum</name>
    <dbReference type="NCBI Taxonomy" id="1685480"/>
    <lineage>
        <taxon>Eukaryota</taxon>
        <taxon>Viridiplantae</taxon>
        <taxon>Streptophyta</taxon>
        <taxon>Embryophyta</taxon>
        <taxon>Tracheophyta</taxon>
        <taxon>Spermatophyta</taxon>
        <taxon>Magnoliopsida</taxon>
        <taxon>eudicotyledons</taxon>
        <taxon>Gunneridae</taxon>
        <taxon>Pentapetalae</taxon>
        <taxon>rosids</taxon>
        <taxon>malvids</taxon>
        <taxon>Brassicales</taxon>
        <taxon>Brassicaceae</taxon>
        <taxon>Coluteocarpeae</taxon>
        <taxon>Microthlaspi</taxon>
    </lineage>
</organism>
<gene>
    <name evidence="1" type="ORF">MERR_LOCUS25102</name>
</gene>
<dbReference type="EMBL" id="CACVBM020001184">
    <property type="protein sequence ID" value="CAA7037867.1"/>
    <property type="molecule type" value="Genomic_DNA"/>
</dbReference>
<dbReference type="AlphaFoldDB" id="A0A6D2JKQ8"/>
<accession>A0A6D2JKQ8</accession>